<feature type="compositionally biased region" description="Polar residues" evidence="1">
    <location>
        <begin position="107"/>
        <end position="121"/>
    </location>
</feature>
<protein>
    <submittedName>
        <fullName evidence="2">3-isopropylmalate dehydratase large subunit</fullName>
    </submittedName>
</protein>
<reference evidence="2" key="2">
    <citation type="journal article" date="2023" name="BMC Genomics">
        <title>Pest status, molecular evolution, and epigenetic factors derived from the genome assembly of Frankliniella fusca, a thysanopteran phytovirus vector.</title>
        <authorList>
            <person name="Catto M.A."/>
            <person name="Labadie P.E."/>
            <person name="Jacobson A.L."/>
            <person name="Kennedy G.G."/>
            <person name="Srinivasan R."/>
            <person name="Hunt B.G."/>
        </authorList>
    </citation>
    <scope>NUCLEOTIDE SEQUENCE</scope>
    <source>
        <strain evidence="2">PL_HMW_Pooled</strain>
    </source>
</reference>
<proteinExistence type="predicted"/>
<name>A0AAE1LID0_9NEOP</name>
<dbReference type="EMBL" id="JAHWGI010000982">
    <property type="protein sequence ID" value="KAK3919804.1"/>
    <property type="molecule type" value="Genomic_DNA"/>
</dbReference>
<evidence type="ECO:0000313" key="2">
    <source>
        <dbReference type="EMBL" id="KAK3919804.1"/>
    </source>
</evidence>
<comment type="caution">
    <text evidence="2">The sequence shown here is derived from an EMBL/GenBank/DDBJ whole genome shotgun (WGS) entry which is preliminary data.</text>
</comment>
<dbReference type="Proteomes" id="UP001219518">
    <property type="component" value="Unassembled WGS sequence"/>
</dbReference>
<evidence type="ECO:0000256" key="1">
    <source>
        <dbReference type="SAM" id="MobiDB-lite"/>
    </source>
</evidence>
<reference evidence="2" key="1">
    <citation type="submission" date="2021-07" db="EMBL/GenBank/DDBJ databases">
        <authorList>
            <person name="Catto M.A."/>
            <person name="Jacobson A."/>
            <person name="Kennedy G."/>
            <person name="Labadie P."/>
            <person name="Hunt B.G."/>
            <person name="Srinivasan R."/>
        </authorList>
    </citation>
    <scope>NUCLEOTIDE SEQUENCE</scope>
    <source>
        <strain evidence="2">PL_HMW_Pooled</strain>
        <tissue evidence="2">Head</tissue>
    </source>
</reference>
<feature type="region of interest" description="Disordered" evidence="1">
    <location>
        <begin position="101"/>
        <end position="132"/>
    </location>
</feature>
<feature type="region of interest" description="Disordered" evidence="1">
    <location>
        <begin position="184"/>
        <end position="215"/>
    </location>
</feature>
<feature type="compositionally biased region" description="Low complexity" evidence="1">
    <location>
        <begin position="12"/>
        <end position="26"/>
    </location>
</feature>
<evidence type="ECO:0000313" key="3">
    <source>
        <dbReference type="Proteomes" id="UP001219518"/>
    </source>
</evidence>
<keyword evidence="3" id="KW-1185">Reference proteome</keyword>
<organism evidence="2 3">
    <name type="scientific">Frankliniella fusca</name>
    <dbReference type="NCBI Taxonomy" id="407009"/>
    <lineage>
        <taxon>Eukaryota</taxon>
        <taxon>Metazoa</taxon>
        <taxon>Ecdysozoa</taxon>
        <taxon>Arthropoda</taxon>
        <taxon>Hexapoda</taxon>
        <taxon>Insecta</taxon>
        <taxon>Pterygota</taxon>
        <taxon>Neoptera</taxon>
        <taxon>Paraneoptera</taxon>
        <taxon>Thysanoptera</taxon>
        <taxon>Terebrantia</taxon>
        <taxon>Thripoidea</taxon>
        <taxon>Thripidae</taxon>
        <taxon>Frankliniella</taxon>
    </lineage>
</organism>
<accession>A0AAE1LID0</accession>
<feature type="region of interest" description="Disordered" evidence="1">
    <location>
        <begin position="1"/>
        <end position="27"/>
    </location>
</feature>
<gene>
    <name evidence="2" type="ORF">KUF71_008931</name>
</gene>
<dbReference type="AlphaFoldDB" id="A0AAE1LID0"/>
<sequence>MVLEGQDDPNRPADASSTPSTSATPPNIVNNIDIFDSVSPDVLNLVFSQVQQGGANYVIHNGGPATPFETMAGNTTSSLNPGITGASSNIGLLAQVASFLSSSSSSGPMGNQGTPSLTRPQPYQKRGRGRPTRQEQLIKQLEMLGVPVPAQQLAQQPGGLQLSYQGPQLNSQASPRLSDFLRNLASPMPAPAPTPTPVSNAPSGPTTRAIIHSPGPTDDKCVNCRVEEPHGVLTCQNFFY</sequence>